<protein>
    <submittedName>
        <fullName evidence="2">Alpha/beta hydrolase fold protein</fullName>
    </submittedName>
</protein>
<dbReference type="RefSeq" id="WP_011642254.1">
    <property type="nucleotide sequence ID" value="NC_008347.1"/>
</dbReference>
<dbReference type="ESTHER" id="marmm-q0asy0">
    <property type="family name" value="6_AlphaBeta_hydrolase"/>
</dbReference>
<feature type="domain" description="AB hydrolase-1" evidence="1">
    <location>
        <begin position="38"/>
        <end position="280"/>
    </location>
</feature>
<dbReference type="STRING" id="394221.Mmar10_0314"/>
<dbReference type="Proteomes" id="UP000001964">
    <property type="component" value="Chromosome"/>
</dbReference>
<evidence type="ECO:0000259" key="1">
    <source>
        <dbReference type="Pfam" id="PF12697"/>
    </source>
</evidence>
<dbReference type="InterPro" id="IPR000073">
    <property type="entry name" value="AB_hydrolase_1"/>
</dbReference>
<dbReference type="Gene3D" id="3.40.50.1820">
    <property type="entry name" value="alpha/beta hydrolase"/>
    <property type="match status" value="1"/>
</dbReference>
<keyword evidence="3" id="KW-1185">Reference proteome</keyword>
<dbReference type="PRINTS" id="PR00412">
    <property type="entry name" value="EPOXHYDRLASE"/>
</dbReference>
<dbReference type="Pfam" id="PF12697">
    <property type="entry name" value="Abhydrolase_6"/>
    <property type="match status" value="1"/>
</dbReference>
<dbReference type="AlphaFoldDB" id="Q0ASY0"/>
<sequence precursor="true">MADAQPHSPDEGEHALRHLTLRDGTVMSYRDIGRGPVLLLVHGWAASGAFFDTVAQALATEFRVLVPDLRGHGATPAGSAPTTISDLADDLNQLLTREELTRTVVLGWSMGATVLWSMIQRHGHDRLAGMVIEDMSPRILNDDCWALGMSSGMDAKASKRATDAMRANWPAYAAAFAPRMFARDRAAREPQIVADALNLLRARDADAMADLWSSMAQQDLRAELPGMAIPALIAFGERSEAYGPETSRYLVETLPAATAHGFAHSGHAPHLEQPEEFVDVVRNFARQALALATSNETSEGSIS</sequence>
<reference evidence="2 3" key="1">
    <citation type="submission" date="2006-08" db="EMBL/GenBank/DDBJ databases">
        <title>Complete sequence of Maricaulis maris MCS10.</title>
        <authorList>
            <consortium name="US DOE Joint Genome Institute"/>
            <person name="Copeland A."/>
            <person name="Lucas S."/>
            <person name="Lapidus A."/>
            <person name="Barry K."/>
            <person name="Detter J.C."/>
            <person name="Glavina del Rio T."/>
            <person name="Hammon N."/>
            <person name="Israni S."/>
            <person name="Dalin E."/>
            <person name="Tice H."/>
            <person name="Pitluck S."/>
            <person name="Saunders E."/>
            <person name="Brettin T."/>
            <person name="Bruce D."/>
            <person name="Han C."/>
            <person name="Tapia R."/>
            <person name="Gilna P."/>
            <person name="Schmutz J."/>
            <person name="Larimer F."/>
            <person name="Land M."/>
            <person name="Hauser L."/>
            <person name="Kyrpides N."/>
            <person name="Mikhailova N."/>
            <person name="Viollier P."/>
            <person name="Stephens C."/>
            <person name="Richardson P."/>
        </authorList>
    </citation>
    <scope>NUCLEOTIDE SEQUENCE [LARGE SCALE GENOMIC DNA]</scope>
    <source>
        <strain evidence="2 3">MCS10</strain>
    </source>
</reference>
<gene>
    <name evidence="2" type="ordered locus">Mmar10_0314</name>
</gene>
<dbReference type="InterPro" id="IPR050228">
    <property type="entry name" value="Carboxylesterase_BioH"/>
</dbReference>
<dbReference type="HOGENOM" id="CLU_020336_50_1_5"/>
<name>Q0ASY0_MARMM</name>
<dbReference type="EMBL" id="CP000449">
    <property type="protein sequence ID" value="ABI64607.1"/>
    <property type="molecule type" value="Genomic_DNA"/>
</dbReference>
<dbReference type="PANTHER" id="PTHR43194:SF2">
    <property type="entry name" value="PEROXISOMAL MEMBRANE PROTEIN LPX1"/>
    <property type="match status" value="1"/>
</dbReference>
<dbReference type="KEGG" id="mmr:Mmar10_0314"/>
<keyword evidence="2" id="KW-0378">Hydrolase</keyword>
<dbReference type="InterPro" id="IPR000639">
    <property type="entry name" value="Epox_hydrolase-like"/>
</dbReference>
<organism evidence="2 3">
    <name type="scientific">Maricaulis maris (strain MCS10)</name>
    <name type="common">Caulobacter maris</name>
    <dbReference type="NCBI Taxonomy" id="394221"/>
    <lineage>
        <taxon>Bacteria</taxon>
        <taxon>Pseudomonadati</taxon>
        <taxon>Pseudomonadota</taxon>
        <taxon>Alphaproteobacteria</taxon>
        <taxon>Maricaulales</taxon>
        <taxon>Maricaulaceae</taxon>
        <taxon>Maricaulis</taxon>
    </lineage>
</organism>
<evidence type="ECO:0000313" key="3">
    <source>
        <dbReference type="Proteomes" id="UP000001964"/>
    </source>
</evidence>
<proteinExistence type="predicted"/>
<evidence type="ECO:0000313" key="2">
    <source>
        <dbReference type="EMBL" id="ABI64607.1"/>
    </source>
</evidence>
<accession>Q0ASY0</accession>
<dbReference type="InterPro" id="IPR029058">
    <property type="entry name" value="AB_hydrolase_fold"/>
</dbReference>
<dbReference type="SUPFAM" id="SSF53474">
    <property type="entry name" value="alpha/beta-Hydrolases"/>
    <property type="match status" value="1"/>
</dbReference>
<dbReference type="GO" id="GO:0016787">
    <property type="term" value="F:hydrolase activity"/>
    <property type="evidence" value="ECO:0007669"/>
    <property type="project" value="UniProtKB-KW"/>
</dbReference>
<dbReference type="PANTHER" id="PTHR43194">
    <property type="entry name" value="HYDROLASE ALPHA/BETA FOLD FAMILY"/>
    <property type="match status" value="1"/>
</dbReference>
<dbReference type="eggNOG" id="COG2267">
    <property type="taxonomic scope" value="Bacteria"/>
</dbReference>